<gene>
    <name evidence="9" type="ordered locus">Sthe_2053</name>
</gene>
<dbReference type="EMBL" id="CP001823">
    <property type="protein sequence ID" value="ACZ39483.1"/>
    <property type="molecule type" value="Genomic_DNA"/>
</dbReference>
<dbReference type="GO" id="GO:0009060">
    <property type="term" value="P:aerobic respiration"/>
    <property type="evidence" value="ECO:0007669"/>
    <property type="project" value="InterPro"/>
</dbReference>
<comment type="similarity">
    <text evidence="6">Belongs to the heme-copper respiratory oxidase family.</text>
</comment>
<dbReference type="RefSeq" id="WP_012872529.1">
    <property type="nucleotide sequence ID" value="NC_013523.1"/>
</dbReference>
<evidence type="ECO:0000313" key="10">
    <source>
        <dbReference type="Proteomes" id="UP000002027"/>
    </source>
</evidence>
<dbReference type="GO" id="GO:0020037">
    <property type="term" value="F:heme binding"/>
    <property type="evidence" value="ECO:0007669"/>
    <property type="project" value="InterPro"/>
</dbReference>
<dbReference type="KEGG" id="sti:Sthe_2053"/>
<evidence type="ECO:0000256" key="4">
    <source>
        <dbReference type="ARBA" id="ARBA00022989"/>
    </source>
</evidence>
<evidence type="ECO:0000256" key="5">
    <source>
        <dbReference type="ARBA" id="ARBA00023136"/>
    </source>
</evidence>
<keyword evidence="2 6" id="KW-0679">Respiratory chain</keyword>
<evidence type="ECO:0000256" key="6">
    <source>
        <dbReference type="RuleBase" id="RU000370"/>
    </source>
</evidence>
<dbReference type="GO" id="GO:0004129">
    <property type="term" value="F:cytochrome-c oxidase activity"/>
    <property type="evidence" value="ECO:0007669"/>
    <property type="project" value="InterPro"/>
</dbReference>
<feature type="transmembrane region" description="Helical" evidence="7">
    <location>
        <begin position="421"/>
        <end position="442"/>
    </location>
</feature>
<reference evidence="10" key="1">
    <citation type="submission" date="2009-11" db="EMBL/GenBank/DDBJ databases">
        <title>The complete chromosome 1 of Sphaerobacter thermophilus DSM 20745.</title>
        <authorList>
            <person name="Lucas S."/>
            <person name="Copeland A."/>
            <person name="Lapidus A."/>
            <person name="Glavina del Rio T."/>
            <person name="Dalin E."/>
            <person name="Tice H."/>
            <person name="Bruce D."/>
            <person name="Goodwin L."/>
            <person name="Pitluck S."/>
            <person name="Kyrpides N."/>
            <person name="Mavromatis K."/>
            <person name="Ivanova N."/>
            <person name="Mikhailova N."/>
            <person name="LaButti K.M."/>
            <person name="Clum A."/>
            <person name="Sun H.I."/>
            <person name="Brettin T."/>
            <person name="Detter J.C."/>
            <person name="Han C."/>
            <person name="Larimer F."/>
            <person name="Land M."/>
            <person name="Hauser L."/>
            <person name="Markowitz V."/>
            <person name="Cheng J.F."/>
            <person name="Hugenholtz P."/>
            <person name="Woyke T."/>
            <person name="Wu D."/>
            <person name="Steenblock K."/>
            <person name="Schneider S."/>
            <person name="Pukall R."/>
            <person name="Goeker M."/>
            <person name="Klenk H.P."/>
            <person name="Eisen J.A."/>
        </authorList>
    </citation>
    <scope>NUCLEOTIDE SEQUENCE [LARGE SCALE GENOMIC DNA]</scope>
    <source>
        <strain evidence="10">ATCC 49802 / DSM 20745 / S 6022</strain>
    </source>
</reference>
<protein>
    <submittedName>
        <fullName evidence="9">Cytochrome c oxidase subunit I</fullName>
    </submittedName>
</protein>
<accession>D1C5T1</accession>
<feature type="transmembrane region" description="Helical" evidence="7">
    <location>
        <begin position="33"/>
        <end position="52"/>
    </location>
</feature>
<evidence type="ECO:0000256" key="7">
    <source>
        <dbReference type="SAM" id="Phobius"/>
    </source>
</evidence>
<keyword evidence="6" id="KW-0349">Heme</keyword>
<keyword evidence="6" id="KW-0249">Electron transport</keyword>
<dbReference type="InParanoid" id="D1C5T1"/>
<dbReference type="InterPro" id="IPR000883">
    <property type="entry name" value="Cyt_C_Oxase_1"/>
</dbReference>
<dbReference type="HOGENOM" id="CLU_033807_1_0_0"/>
<dbReference type="GO" id="GO:0016020">
    <property type="term" value="C:membrane"/>
    <property type="evidence" value="ECO:0007669"/>
    <property type="project" value="UniProtKB-SubCell"/>
</dbReference>
<proteinExistence type="inferred from homology"/>
<dbReference type="PANTHER" id="PTHR10422:SF40">
    <property type="entry name" value="CYTOCHROME C OXIDASE SUBUNIT I"/>
    <property type="match status" value="1"/>
</dbReference>
<evidence type="ECO:0000256" key="1">
    <source>
        <dbReference type="ARBA" id="ARBA00004141"/>
    </source>
</evidence>
<feature type="transmembrane region" description="Helical" evidence="7">
    <location>
        <begin position="301"/>
        <end position="324"/>
    </location>
</feature>
<feature type="transmembrane region" description="Helical" evidence="7">
    <location>
        <begin position="191"/>
        <end position="218"/>
    </location>
</feature>
<sequence length="561" mass="61460">MTGAAISLPREAAAEEAVTAYPAAQLRPIRWQLLLGFAGLLIGGYMGLLQALERIGVDLYKISEIKTYYQGLTLHGVLLALVFTFTFANAFTQYMTIRAYGRPLASTALVHASFLTALLGVVLAGYAILTNQASVLFTFYPPMKAHPLFYLGAALLVVSTWLVLANLLLTLRAFRRDNPGERIPLIAYMGLFNYLMWTIATVGIAVEVLGFLLPWSLGWVSTTDPQLNRILFWLTGHPIVYFWLLPAYMSWYALIPGQVGGKLYSDGLTRLTFLLFLLFSIPVGLHHQFTDPGIPPAMKAIHAVLTFVVFVPSMITAFSVMAALEMGGRKAGGKGVLGWIPKLPWREPSVAAQLLAMLTFFLGGATGLINASYTMNLTVHNTAFVPGHFHLTVGTAVALTFMGIAYWFVPYLTGRQLFSRRLAIAQAWFWAIGALIFARGQIQGGLDAMPRRTAIGSATYSLPGWDVSNWFTAVGGVIMAIGGVLFFIVLIGTLFNPKRIDPATVEPVLSEPIHGPKDTWKAFDRVGLWVIVSIALMLIAYLPVIIPYLPANMTSPPIKVW</sequence>
<keyword evidence="6" id="KW-0479">Metal-binding</keyword>
<feature type="domain" description="Cytochrome oxidase subunit I profile" evidence="8">
    <location>
        <begin position="33"/>
        <end position="497"/>
    </location>
</feature>
<dbReference type="SUPFAM" id="SSF81442">
    <property type="entry name" value="Cytochrome c oxidase subunit I-like"/>
    <property type="match status" value="1"/>
</dbReference>
<evidence type="ECO:0000256" key="2">
    <source>
        <dbReference type="ARBA" id="ARBA00022660"/>
    </source>
</evidence>
<keyword evidence="6" id="KW-0408">Iron</keyword>
<dbReference type="Proteomes" id="UP000002027">
    <property type="component" value="Chromosome 1"/>
</dbReference>
<dbReference type="InterPro" id="IPR036927">
    <property type="entry name" value="Cyt_c_oxase-like_su1_sf"/>
</dbReference>
<dbReference type="eggNOG" id="COG0843">
    <property type="taxonomic scope" value="Bacteria"/>
</dbReference>
<feature type="transmembrane region" description="Helical" evidence="7">
    <location>
        <begin position="526"/>
        <end position="549"/>
    </location>
</feature>
<feature type="transmembrane region" description="Helical" evidence="7">
    <location>
        <begin position="267"/>
        <end position="289"/>
    </location>
</feature>
<organism evidence="9 10">
    <name type="scientific">Sphaerobacter thermophilus (strain ATCC 49802 / DSM 20745 / KCCM 41009 / NCIMB 13125 / S 6022)</name>
    <dbReference type="NCBI Taxonomy" id="479434"/>
    <lineage>
        <taxon>Bacteria</taxon>
        <taxon>Pseudomonadati</taxon>
        <taxon>Thermomicrobiota</taxon>
        <taxon>Thermomicrobia</taxon>
        <taxon>Sphaerobacterales</taxon>
        <taxon>Sphaerobacterineae</taxon>
        <taxon>Sphaerobacteraceae</taxon>
        <taxon>Sphaerobacter</taxon>
    </lineage>
</organism>
<feature type="transmembrane region" description="Helical" evidence="7">
    <location>
        <begin position="230"/>
        <end position="255"/>
    </location>
</feature>
<evidence type="ECO:0000256" key="3">
    <source>
        <dbReference type="ARBA" id="ARBA00022692"/>
    </source>
</evidence>
<reference evidence="9 10" key="2">
    <citation type="journal article" date="2010" name="Stand. Genomic Sci.">
        <title>Complete genome sequence of Desulfohalobium retbaense type strain (HR(100)).</title>
        <authorList>
            <person name="Spring S."/>
            <person name="Nolan M."/>
            <person name="Lapidus A."/>
            <person name="Glavina Del Rio T."/>
            <person name="Copeland A."/>
            <person name="Tice H."/>
            <person name="Cheng J.F."/>
            <person name="Lucas S."/>
            <person name="Land M."/>
            <person name="Chen F."/>
            <person name="Bruce D."/>
            <person name="Goodwin L."/>
            <person name="Pitluck S."/>
            <person name="Ivanova N."/>
            <person name="Mavromatis K."/>
            <person name="Mikhailova N."/>
            <person name="Pati A."/>
            <person name="Chen A."/>
            <person name="Palaniappan K."/>
            <person name="Hauser L."/>
            <person name="Chang Y.J."/>
            <person name="Jeffries C.D."/>
            <person name="Munk C."/>
            <person name="Kiss H."/>
            <person name="Chain P."/>
            <person name="Han C."/>
            <person name="Brettin T."/>
            <person name="Detter J.C."/>
            <person name="Schuler E."/>
            <person name="Goker M."/>
            <person name="Rohde M."/>
            <person name="Bristow J."/>
            <person name="Eisen J.A."/>
            <person name="Markowitz V."/>
            <person name="Hugenholtz P."/>
            <person name="Kyrpides N.C."/>
            <person name="Klenk H.P."/>
        </authorList>
    </citation>
    <scope>NUCLEOTIDE SEQUENCE [LARGE SCALE GENOMIC DNA]</scope>
    <source>
        <strain evidence="10">ATCC 49802 / DSM 20745 / S 6022</strain>
    </source>
</reference>
<dbReference type="Pfam" id="PF00115">
    <property type="entry name" value="COX1"/>
    <property type="match status" value="1"/>
</dbReference>
<feature type="transmembrane region" description="Helical" evidence="7">
    <location>
        <begin position="350"/>
        <end position="369"/>
    </location>
</feature>
<dbReference type="InterPro" id="IPR023615">
    <property type="entry name" value="Cyt_c_Oxase_su1_BS"/>
</dbReference>
<dbReference type="PROSITE" id="PS00077">
    <property type="entry name" value="COX1_CUB"/>
    <property type="match status" value="1"/>
</dbReference>
<dbReference type="InterPro" id="IPR023616">
    <property type="entry name" value="Cyt_c_oxase-like_su1_dom"/>
</dbReference>
<keyword evidence="6" id="KW-0813">Transport</keyword>
<evidence type="ECO:0000259" key="8">
    <source>
        <dbReference type="PROSITE" id="PS50855"/>
    </source>
</evidence>
<feature type="transmembrane region" description="Helical" evidence="7">
    <location>
        <begin position="72"/>
        <end position="92"/>
    </location>
</feature>
<dbReference type="STRING" id="479434.Sthe_2053"/>
<evidence type="ECO:0000313" key="9">
    <source>
        <dbReference type="EMBL" id="ACZ39483.1"/>
    </source>
</evidence>
<keyword evidence="4 7" id="KW-1133">Transmembrane helix</keyword>
<feature type="transmembrane region" description="Helical" evidence="7">
    <location>
        <begin position="148"/>
        <end position="171"/>
    </location>
</feature>
<keyword evidence="5 7" id="KW-0472">Membrane</keyword>
<dbReference type="PRINTS" id="PR01165">
    <property type="entry name" value="CYCOXIDASEI"/>
</dbReference>
<dbReference type="Gene3D" id="1.20.210.10">
    <property type="entry name" value="Cytochrome c oxidase-like, subunit I domain"/>
    <property type="match status" value="1"/>
</dbReference>
<feature type="transmembrane region" description="Helical" evidence="7">
    <location>
        <begin position="389"/>
        <end position="409"/>
    </location>
</feature>
<dbReference type="AlphaFoldDB" id="D1C5T1"/>
<dbReference type="PROSITE" id="PS50855">
    <property type="entry name" value="COX1"/>
    <property type="match status" value="1"/>
</dbReference>
<name>D1C5T1_SPHTD</name>
<keyword evidence="3 6" id="KW-0812">Transmembrane</keyword>
<keyword evidence="10" id="KW-1185">Reference proteome</keyword>
<dbReference type="OrthoDB" id="9764568at2"/>
<feature type="transmembrane region" description="Helical" evidence="7">
    <location>
        <begin position="104"/>
        <end position="128"/>
    </location>
</feature>
<comment type="subcellular location">
    <subcellularLocation>
        <location evidence="1">Membrane</location>
        <topology evidence="1">Multi-pass membrane protein</topology>
    </subcellularLocation>
</comment>
<feature type="transmembrane region" description="Helical" evidence="7">
    <location>
        <begin position="470"/>
        <end position="495"/>
    </location>
</feature>
<dbReference type="PANTHER" id="PTHR10422">
    <property type="entry name" value="CYTOCHROME C OXIDASE SUBUNIT 1"/>
    <property type="match status" value="1"/>
</dbReference>